<keyword evidence="2" id="KW-1185">Reference proteome</keyword>
<dbReference type="Proteomes" id="UP001054837">
    <property type="component" value="Unassembled WGS sequence"/>
</dbReference>
<gene>
    <name evidence="1" type="ORF">CDAR_541811</name>
</gene>
<reference evidence="1 2" key="1">
    <citation type="submission" date="2021-06" db="EMBL/GenBank/DDBJ databases">
        <title>Caerostris darwini draft genome.</title>
        <authorList>
            <person name="Kono N."/>
            <person name="Arakawa K."/>
        </authorList>
    </citation>
    <scope>NUCLEOTIDE SEQUENCE [LARGE SCALE GENOMIC DNA]</scope>
</reference>
<accession>A0AAV4UVH9</accession>
<organism evidence="1 2">
    <name type="scientific">Caerostris darwini</name>
    <dbReference type="NCBI Taxonomy" id="1538125"/>
    <lineage>
        <taxon>Eukaryota</taxon>
        <taxon>Metazoa</taxon>
        <taxon>Ecdysozoa</taxon>
        <taxon>Arthropoda</taxon>
        <taxon>Chelicerata</taxon>
        <taxon>Arachnida</taxon>
        <taxon>Araneae</taxon>
        <taxon>Araneomorphae</taxon>
        <taxon>Entelegynae</taxon>
        <taxon>Araneoidea</taxon>
        <taxon>Araneidae</taxon>
        <taxon>Caerostris</taxon>
    </lineage>
</organism>
<evidence type="ECO:0000313" key="1">
    <source>
        <dbReference type="EMBL" id="GIY61410.1"/>
    </source>
</evidence>
<name>A0AAV4UVH9_9ARAC</name>
<proteinExistence type="predicted"/>
<evidence type="ECO:0000313" key="2">
    <source>
        <dbReference type="Proteomes" id="UP001054837"/>
    </source>
</evidence>
<protein>
    <submittedName>
        <fullName evidence="1">Uncharacterized protein</fullName>
    </submittedName>
</protein>
<sequence length="120" mass="13531">MHSTKKLTRANELKLSSTHSLLKVKYCTSCVTRAGGTPTSTLDSDGGKGQQIYINPKLAIPPFPQTFDESPCIPQRILQALKRARMWGEGWDVFRAFLQNLIVGGRWVDFFPPFFWGLNT</sequence>
<dbReference type="AlphaFoldDB" id="A0AAV4UVH9"/>
<dbReference type="EMBL" id="BPLQ01011939">
    <property type="protein sequence ID" value="GIY61410.1"/>
    <property type="molecule type" value="Genomic_DNA"/>
</dbReference>
<comment type="caution">
    <text evidence="1">The sequence shown here is derived from an EMBL/GenBank/DDBJ whole genome shotgun (WGS) entry which is preliminary data.</text>
</comment>